<dbReference type="EnsemblMetazoa" id="AMIN014093-RA">
    <property type="protein sequence ID" value="AMIN014093-PA"/>
    <property type="gene ID" value="AMIN014093"/>
</dbReference>
<evidence type="ECO:0000313" key="2">
    <source>
        <dbReference type="Proteomes" id="UP000075920"/>
    </source>
</evidence>
<dbReference type="VEuPathDB" id="VectorBase:AMIN014093"/>
<reference evidence="1" key="2">
    <citation type="submission" date="2020-05" db="UniProtKB">
        <authorList>
            <consortium name="EnsemblMetazoa"/>
        </authorList>
    </citation>
    <scope>IDENTIFICATION</scope>
    <source>
        <strain evidence="1">MINIMUS1</strain>
    </source>
</reference>
<dbReference type="AlphaFoldDB" id="A0A182WMY6"/>
<protein>
    <submittedName>
        <fullName evidence="1">Uncharacterized protein</fullName>
    </submittedName>
</protein>
<dbReference type="Proteomes" id="UP000075920">
    <property type="component" value="Unassembled WGS sequence"/>
</dbReference>
<organism evidence="1 2">
    <name type="scientific">Anopheles minimus</name>
    <dbReference type="NCBI Taxonomy" id="112268"/>
    <lineage>
        <taxon>Eukaryota</taxon>
        <taxon>Metazoa</taxon>
        <taxon>Ecdysozoa</taxon>
        <taxon>Arthropoda</taxon>
        <taxon>Hexapoda</taxon>
        <taxon>Insecta</taxon>
        <taxon>Pterygota</taxon>
        <taxon>Neoptera</taxon>
        <taxon>Endopterygota</taxon>
        <taxon>Diptera</taxon>
        <taxon>Nematocera</taxon>
        <taxon>Culicoidea</taxon>
        <taxon>Culicidae</taxon>
        <taxon>Anophelinae</taxon>
        <taxon>Anopheles</taxon>
    </lineage>
</organism>
<name>A0A182WMY6_9DIPT</name>
<evidence type="ECO:0000313" key="1">
    <source>
        <dbReference type="EnsemblMetazoa" id="AMIN014093-PA"/>
    </source>
</evidence>
<accession>A0A182WMY6</accession>
<sequence>MNPFFFLYFNNPFGSSSPLVVTQQLPRRFRALTNKMQLIYKVG</sequence>
<proteinExistence type="predicted"/>
<reference evidence="2" key="1">
    <citation type="submission" date="2013-03" db="EMBL/GenBank/DDBJ databases">
        <title>The Genome Sequence of Anopheles minimus MINIMUS1.</title>
        <authorList>
            <consortium name="The Broad Institute Genomics Platform"/>
            <person name="Neafsey D.E."/>
            <person name="Walton C."/>
            <person name="Walker B."/>
            <person name="Young S.K."/>
            <person name="Zeng Q."/>
            <person name="Gargeya S."/>
            <person name="Fitzgerald M."/>
            <person name="Haas B."/>
            <person name="Abouelleil A."/>
            <person name="Allen A.W."/>
            <person name="Alvarado L."/>
            <person name="Arachchi H.M."/>
            <person name="Berlin A.M."/>
            <person name="Chapman S.B."/>
            <person name="Gainer-Dewar J."/>
            <person name="Goldberg J."/>
            <person name="Griggs A."/>
            <person name="Gujja S."/>
            <person name="Hansen M."/>
            <person name="Howarth C."/>
            <person name="Imamovic A."/>
            <person name="Ireland A."/>
            <person name="Larimer J."/>
            <person name="McCowan C."/>
            <person name="Murphy C."/>
            <person name="Pearson M."/>
            <person name="Poon T.W."/>
            <person name="Priest M."/>
            <person name="Roberts A."/>
            <person name="Saif S."/>
            <person name="Shea T."/>
            <person name="Sisk P."/>
            <person name="Sykes S."/>
            <person name="Wortman J."/>
            <person name="Nusbaum C."/>
            <person name="Birren B."/>
        </authorList>
    </citation>
    <scope>NUCLEOTIDE SEQUENCE [LARGE SCALE GENOMIC DNA]</scope>
    <source>
        <strain evidence="2">MINIMUS1</strain>
    </source>
</reference>
<keyword evidence="2" id="KW-1185">Reference proteome</keyword>